<sequence length="134" mass="15050">RMTDITSAIRNGDIAAIKRYIDGLKECDHRKLAEMLSSAQSGEVASAIRKAFEARMAAPGMRKTEKQEGDSGVDVDMEEPEDELSEKEALKKYSNRNPKVEKAAQMFLSAFKANIKEIKWSKAVFLSFEIAEYI</sequence>
<organism evidence="2">
    <name type="scientific">Homalodisca liturata</name>
    <dbReference type="NCBI Taxonomy" id="320908"/>
    <lineage>
        <taxon>Eukaryota</taxon>
        <taxon>Metazoa</taxon>
        <taxon>Ecdysozoa</taxon>
        <taxon>Arthropoda</taxon>
        <taxon>Hexapoda</taxon>
        <taxon>Insecta</taxon>
        <taxon>Pterygota</taxon>
        <taxon>Neoptera</taxon>
        <taxon>Paraneoptera</taxon>
        <taxon>Hemiptera</taxon>
        <taxon>Auchenorrhyncha</taxon>
        <taxon>Membracoidea</taxon>
        <taxon>Cicadellidae</taxon>
        <taxon>Cicadellinae</taxon>
        <taxon>Proconiini</taxon>
        <taxon>Homalodisca</taxon>
    </lineage>
</organism>
<name>A0A1B6J7D9_9HEMI</name>
<reference evidence="2" key="1">
    <citation type="submission" date="2015-11" db="EMBL/GenBank/DDBJ databases">
        <title>De novo transcriptome assembly of four potential Pierce s Disease insect vectors from Arizona vineyards.</title>
        <authorList>
            <person name="Tassone E.E."/>
        </authorList>
    </citation>
    <scope>NUCLEOTIDE SEQUENCE</scope>
</reference>
<dbReference type="EMBL" id="GECU01012619">
    <property type="protein sequence ID" value="JAS95087.1"/>
    <property type="molecule type" value="Transcribed_RNA"/>
</dbReference>
<feature type="compositionally biased region" description="Acidic residues" evidence="1">
    <location>
        <begin position="71"/>
        <end position="85"/>
    </location>
</feature>
<dbReference type="AlphaFoldDB" id="A0A1B6J7D9"/>
<feature type="non-terminal residue" evidence="2">
    <location>
        <position position="1"/>
    </location>
</feature>
<feature type="non-terminal residue" evidence="2">
    <location>
        <position position="134"/>
    </location>
</feature>
<accession>A0A1B6J7D9</accession>
<evidence type="ECO:0000313" key="2">
    <source>
        <dbReference type="EMBL" id="JAS95087.1"/>
    </source>
</evidence>
<protein>
    <submittedName>
        <fullName evidence="2">Uncharacterized protein</fullName>
    </submittedName>
</protein>
<evidence type="ECO:0000256" key="1">
    <source>
        <dbReference type="SAM" id="MobiDB-lite"/>
    </source>
</evidence>
<gene>
    <name evidence="2" type="ORF">g.55721</name>
</gene>
<proteinExistence type="predicted"/>
<feature type="region of interest" description="Disordered" evidence="1">
    <location>
        <begin position="57"/>
        <end position="92"/>
    </location>
</feature>